<dbReference type="AlphaFoldDB" id="A0A8T9QCH5"/>
<dbReference type="PANTHER" id="PTHR43610">
    <property type="entry name" value="BLL6696 PROTEIN"/>
    <property type="match status" value="1"/>
</dbReference>
<dbReference type="InterPro" id="IPR000182">
    <property type="entry name" value="GNAT_dom"/>
</dbReference>
<keyword evidence="3" id="KW-1185">Reference proteome</keyword>
<proteinExistence type="predicted"/>
<dbReference type="InterPro" id="IPR016181">
    <property type="entry name" value="Acyl_CoA_acyltransferase"/>
</dbReference>
<dbReference type="SUPFAM" id="SSF55729">
    <property type="entry name" value="Acyl-CoA N-acyltransferases (Nat)"/>
    <property type="match status" value="1"/>
</dbReference>
<dbReference type="RefSeq" id="WP_244678241.1">
    <property type="nucleotide sequence ID" value="NZ_CP095046.1"/>
</dbReference>
<dbReference type="KEGG" id="hcu:MUN79_14170"/>
<name>A0A8T9QCH5_9BACT</name>
<dbReference type="Pfam" id="PF13302">
    <property type="entry name" value="Acetyltransf_3"/>
    <property type="match status" value="1"/>
</dbReference>
<protein>
    <submittedName>
        <fullName evidence="2">GNAT family N-acetyltransferase</fullName>
    </submittedName>
</protein>
<dbReference type="PANTHER" id="PTHR43610:SF1">
    <property type="entry name" value="N-ACETYLTRANSFERASE DOMAIN-CONTAINING PROTEIN"/>
    <property type="match status" value="1"/>
</dbReference>
<dbReference type="EMBL" id="CP095046">
    <property type="protein sequence ID" value="UOQ74905.1"/>
    <property type="molecule type" value="Genomic_DNA"/>
</dbReference>
<dbReference type="PROSITE" id="PS51186">
    <property type="entry name" value="GNAT"/>
    <property type="match status" value="1"/>
</dbReference>
<organism evidence="2 3">
    <name type="scientific">Hymenobacter cellulosilyticus</name>
    <dbReference type="NCBI Taxonomy" id="2932248"/>
    <lineage>
        <taxon>Bacteria</taxon>
        <taxon>Pseudomonadati</taxon>
        <taxon>Bacteroidota</taxon>
        <taxon>Cytophagia</taxon>
        <taxon>Cytophagales</taxon>
        <taxon>Hymenobacteraceae</taxon>
        <taxon>Hymenobacter</taxon>
    </lineage>
</organism>
<evidence type="ECO:0000313" key="3">
    <source>
        <dbReference type="Proteomes" id="UP000831796"/>
    </source>
</evidence>
<reference evidence="2" key="1">
    <citation type="submission" date="2022-04" db="EMBL/GenBank/DDBJ databases">
        <title>Hymenobacter sp. isolated from the air.</title>
        <authorList>
            <person name="Won M."/>
            <person name="Lee C.-M."/>
            <person name="Woen H.-Y."/>
            <person name="Kwon S.-W."/>
        </authorList>
    </citation>
    <scope>NUCLEOTIDE SEQUENCE</scope>
    <source>
        <strain evidence="2">5116S-3</strain>
    </source>
</reference>
<dbReference type="GO" id="GO:0016747">
    <property type="term" value="F:acyltransferase activity, transferring groups other than amino-acyl groups"/>
    <property type="evidence" value="ECO:0007669"/>
    <property type="project" value="InterPro"/>
</dbReference>
<accession>A0A8T9QCH5</accession>
<feature type="domain" description="N-acetyltransferase" evidence="1">
    <location>
        <begin position="16"/>
        <end position="174"/>
    </location>
</feature>
<dbReference type="Gene3D" id="3.40.630.30">
    <property type="match status" value="1"/>
</dbReference>
<sequence>MPAWLSLQPSLETSTIRLVPLQEADFDELYAVAADPKIWEQHPNKDRWRREVFATFFEGAVQSGGAFKIVDKETGATMGSTRLYDYSPEDSSILIGYTFYGTKYWGRGINLAVKALLLDYLFEFVDTVRFHIGAGNVRSQIAIQRLGATKVAEQELAYYGEQPKLNFVFEITKPTWAARNA</sequence>
<dbReference type="Proteomes" id="UP000831796">
    <property type="component" value="Chromosome"/>
</dbReference>
<evidence type="ECO:0000259" key="1">
    <source>
        <dbReference type="PROSITE" id="PS51186"/>
    </source>
</evidence>
<evidence type="ECO:0000313" key="2">
    <source>
        <dbReference type="EMBL" id="UOQ74905.1"/>
    </source>
</evidence>
<gene>
    <name evidence="2" type="ORF">MUN79_14170</name>
</gene>